<protein>
    <submittedName>
        <fullName evidence="1">Uncharacterized protein</fullName>
    </submittedName>
</protein>
<name>A0A845LY66_9RHOB</name>
<evidence type="ECO:0000313" key="1">
    <source>
        <dbReference type="EMBL" id="MZR11712.1"/>
    </source>
</evidence>
<comment type="caution">
    <text evidence="1">The sequence shown here is derived from an EMBL/GenBank/DDBJ whole genome shotgun (WGS) entry which is preliminary data.</text>
</comment>
<gene>
    <name evidence="1" type="ORF">GQE99_01570</name>
</gene>
<accession>A0A845LY66</accession>
<dbReference type="Proteomes" id="UP000467322">
    <property type="component" value="Unassembled WGS sequence"/>
</dbReference>
<proteinExistence type="predicted"/>
<dbReference type="AlphaFoldDB" id="A0A845LY66"/>
<organism evidence="1 2">
    <name type="scientific">Maritimibacter harenae</name>
    <dbReference type="NCBI Taxonomy" id="2606218"/>
    <lineage>
        <taxon>Bacteria</taxon>
        <taxon>Pseudomonadati</taxon>
        <taxon>Pseudomonadota</taxon>
        <taxon>Alphaproteobacteria</taxon>
        <taxon>Rhodobacterales</taxon>
        <taxon>Roseobacteraceae</taxon>
        <taxon>Maritimibacter</taxon>
    </lineage>
</organism>
<keyword evidence="2" id="KW-1185">Reference proteome</keyword>
<sequence>MTAGRMPGPERGCEGNAGREFDRDVRVNVFGLKRSLVAPFDRMIDDDAIWSSRFDFVMVRTGTEAL</sequence>
<dbReference type="EMBL" id="WTUX01000003">
    <property type="protein sequence ID" value="MZR11712.1"/>
    <property type="molecule type" value="Genomic_DNA"/>
</dbReference>
<reference evidence="1 2" key="1">
    <citation type="submission" date="2019-12" db="EMBL/GenBank/DDBJ databases">
        <title>Maritimibacter sp. nov. sp. isolated from sea sand.</title>
        <authorList>
            <person name="Kim J."/>
            <person name="Jeong S.E."/>
            <person name="Jung H.S."/>
            <person name="Jeon C.O."/>
        </authorList>
    </citation>
    <scope>NUCLEOTIDE SEQUENCE [LARGE SCALE GENOMIC DNA]</scope>
    <source>
        <strain evidence="1 2">DP07</strain>
    </source>
</reference>
<evidence type="ECO:0000313" key="2">
    <source>
        <dbReference type="Proteomes" id="UP000467322"/>
    </source>
</evidence>
<dbReference type="RefSeq" id="WP_161349834.1">
    <property type="nucleotide sequence ID" value="NZ_WTUX01000003.1"/>
</dbReference>